<dbReference type="InterPro" id="IPR040079">
    <property type="entry name" value="Glutathione_S-Trfase"/>
</dbReference>
<dbReference type="Proteomes" id="UP000245119">
    <property type="component" value="Linkage Group LG9"/>
</dbReference>
<name>A0A2T7NVS3_POMCA</name>
<dbReference type="GO" id="GO:0006749">
    <property type="term" value="P:glutathione metabolic process"/>
    <property type="evidence" value="ECO:0007669"/>
    <property type="project" value="TreeGrafter"/>
</dbReference>
<dbReference type="InterPro" id="IPR004045">
    <property type="entry name" value="Glutathione_S-Trfase_N"/>
</dbReference>
<gene>
    <name evidence="3" type="ORF">C0Q70_15763</name>
</gene>
<dbReference type="InterPro" id="IPR050213">
    <property type="entry name" value="GST_superfamily"/>
</dbReference>
<dbReference type="Gene3D" id="1.20.1050.10">
    <property type="match status" value="1"/>
</dbReference>
<evidence type="ECO:0008006" key="5">
    <source>
        <dbReference type="Google" id="ProtNLM"/>
    </source>
</evidence>
<dbReference type="SFLD" id="SFLDG01205">
    <property type="entry name" value="AMPS.1"/>
    <property type="match status" value="1"/>
</dbReference>
<sequence length="205" mass="23160">MADIKLVYFNLQARGEPVRLILAAAGQKYEDVRISFEDWPKRKPNSPYGQLPYVVYKGKIYGQSVALANFFAREFGLAGKTDLEALRVDEAVGLTVDFINTIYKAKFESDKAKKEELYKNLFDSDAPRFLGFFQRLLKDNGNTGYLVGSSLTQADLFLYNVLDSLVFEKSDAASTFPPEIVKLRKQVESNPGLKEYLASRPEVSF</sequence>
<dbReference type="AlphaFoldDB" id="A0A2T7NVS3"/>
<dbReference type="InterPro" id="IPR036249">
    <property type="entry name" value="Thioredoxin-like_sf"/>
</dbReference>
<dbReference type="PROSITE" id="PS50404">
    <property type="entry name" value="GST_NTER"/>
    <property type="match status" value="1"/>
</dbReference>
<dbReference type="InterPro" id="IPR004046">
    <property type="entry name" value="GST_C"/>
</dbReference>
<dbReference type="FunFam" id="1.20.1050.10:FF:000030">
    <property type="entry name" value="Glutathione S-transferase S1"/>
    <property type="match status" value="1"/>
</dbReference>
<evidence type="ECO:0000259" key="1">
    <source>
        <dbReference type="PROSITE" id="PS50404"/>
    </source>
</evidence>
<dbReference type="PANTHER" id="PTHR11571:SF150">
    <property type="entry name" value="GLUTATHIONE S-TRANSFERASE"/>
    <property type="match status" value="1"/>
</dbReference>
<comment type="caution">
    <text evidence="3">The sequence shown here is derived from an EMBL/GenBank/DDBJ whole genome shotgun (WGS) entry which is preliminary data.</text>
</comment>
<dbReference type="PANTHER" id="PTHR11571">
    <property type="entry name" value="GLUTATHIONE S-TRANSFERASE"/>
    <property type="match status" value="1"/>
</dbReference>
<dbReference type="Pfam" id="PF14497">
    <property type="entry name" value="GST_C_3"/>
    <property type="match status" value="1"/>
</dbReference>
<dbReference type="GO" id="GO:0004364">
    <property type="term" value="F:glutathione transferase activity"/>
    <property type="evidence" value="ECO:0007669"/>
    <property type="project" value="TreeGrafter"/>
</dbReference>
<accession>A0A2T7NVS3</accession>
<protein>
    <recommendedName>
        <fullName evidence="5">Glutathione transferase</fullName>
    </recommendedName>
</protein>
<dbReference type="EMBL" id="PZQS01000009">
    <property type="protein sequence ID" value="PVD25265.1"/>
    <property type="molecule type" value="Genomic_DNA"/>
</dbReference>
<dbReference type="Pfam" id="PF02798">
    <property type="entry name" value="GST_N"/>
    <property type="match status" value="1"/>
</dbReference>
<reference evidence="3 4" key="1">
    <citation type="submission" date="2018-04" db="EMBL/GenBank/DDBJ databases">
        <title>The genome of golden apple snail Pomacea canaliculata provides insight into stress tolerance and invasive adaptation.</title>
        <authorList>
            <person name="Liu C."/>
            <person name="Liu B."/>
            <person name="Ren Y."/>
            <person name="Zhang Y."/>
            <person name="Wang H."/>
            <person name="Li S."/>
            <person name="Jiang F."/>
            <person name="Yin L."/>
            <person name="Zhang G."/>
            <person name="Qian W."/>
            <person name="Fan W."/>
        </authorList>
    </citation>
    <scope>NUCLEOTIDE SEQUENCE [LARGE SCALE GENOMIC DNA]</scope>
    <source>
        <strain evidence="3">SZHN2017</strain>
        <tissue evidence="3">Muscle</tissue>
    </source>
</reference>
<dbReference type="CDD" id="cd03192">
    <property type="entry name" value="GST_C_Sigma_like"/>
    <property type="match status" value="1"/>
</dbReference>
<dbReference type="SUPFAM" id="SSF47616">
    <property type="entry name" value="GST C-terminal domain-like"/>
    <property type="match status" value="1"/>
</dbReference>
<dbReference type="OrthoDB" id="414243at2759"/>
<dbReference type="SFLD" id="SFLDS00019">
    <property type="entry name" value="Glutathione_Transferase_(cytos"/>
    <property type="match status" value="1"/>
</dbReference>
<dbReference type="Gene3D" id="3.40.30.10">
    <property type="entry name" value="Glutaredoxin"/>
    <property type="match status" value="1"/>
</dbReference>
<keyword evidence="4" id="KW-1185">Reference proteome</keyword>
<evidence type="ECO:0000259" key="2">
    <source>
        <dbReference type="PROSITE" id="PS50405"/>
    </source>
</evidence>
<dbReference type="SFLD" id="SFLDG00363">
    <property type="entry name" value="AMPS_(cytGST):_Alpha-__Mu-__Pi"/>
    <property type="match status" value="1"/>
</dbReference>
<evidence type="ECO:0000313" key="4">
    <source>
        <dbReference type="Proteomes" id="UP000245119"/>
    </source>
</evidence>
<feature type="domain" description="GST C-terminal" evidence="2">
    <location>
        <begin position="81"/>
        <end position="205"/>
    </location>
</feature>
<proteinExistence type="predicted"/>
<dbReference type="InterPro" id="IPR036282">
    <property type="entry name" value="Glutathione-S-Trfase_C_sf"/>
</dbReference>
<dbReference type="SUPFAM" id="SSF52833">
    <property type="entry name" value="Thioredoxin-like"/>
    <property type="match status" value="1"/>
</dbReference>
<feature type="domain" description="GST N-terminal" evidence="1">
    <location>
        <begin position="2"/>
        <end position="79"/>
    </location>
</feature>
<dbReference type="STRING" id="400727.A0A2T7NVS3"/>
<dbReference type="CDD" id="cd03039">
    <property type="entry name" value="GST_N_Sigma_like"/>
    <property type="match status" value="1"/>
</dbReference>
<dbReference type="OMA" id="RISFEDW"/>
<evidence type="ECO:0000313" key="3">
    <source>
        <dbReference type="EMBL" id="PVD25265.1"/>
    </source>
</evidence>
<dbReference type="PROSITE" id="PS50405">
    <property type="entry name" value="GST_CTER"/>
    <property type="match status" value="1"/>
</dbReference>
<organism evidence="3 4">
    <name type="scientific">Pomacea canaliculata</name>
    <name type="common">Golden apple snail</name>
    <dbReference type="NCBI Taxonomy" id="400727"/>
    <lineage>
        <taxon>Eukaryota</taxon>
        <taxon>Metazoa</taxon>
        <taxon>Spiralia</taxon>
        <taxon>Lophotrochozoa</taxon>
        <taxon>Mollusca</taxon>
        <taxon>Gastropoda</taxon>
        <taxon>Caenogastropoda</taxon>
        <taxon>Architaenioglossa</taxon>
        <taxon>Ampullarioidea</taxon>
        <taxon>Ampullariidae</taxon>
        <taxon>Pomacea</taxon>
    </lineage>
</organism>
<dbReference type="InterPro" id="IPR010987">
    <property type="entry name" value="Glutathione-S-Trfase_C-like"/>
</dbReference>